<dbReference type="HAMAP" id="MF_00024">
    <property type="entry name" value="CobD_CbiB"/>
    <property type="match status" value="1"/>
</dbReference>
<evidence type="ECO:0000256" key="3">
    <source>
        <dbReference type="ARBA" id="ARBA00006263"/>
    </source>
</evidence>
<dbReference type="Pfam" id="PF03186">
    <property type="entry name" value="CobD_Cbib"/>
    <property type="match status" value="1"/>
</dbReference>
<keyword evidence="4 9" id="KW-1003">Cell membrane</keyword>
<dbReference type="InterPro" id="IPR004485">
    <property type="entry name" value="Cobalamin_biosynth_CobD/CbiB"/>
</dbReference>
<keyword evidence="11" id="KW-1185">Reference proteome</keyword>
<evidence type="ECO:0000313" key="11">
    <source>
        <dbReference type="Proteomes" id="UP001062738"/>
    </source>
</evidence>
<feature type="transmembrane region" description="Helical" evidence="9">
    <location>
        <begin position="213"/>
        <end position="234"/>
    </location>
</feature>
<keyword evidence="6 9" id="KW-0812">Transmembrane</keyword>
<keyword evidence="5 9" id="KW-0169">Cobalamin biosynthesis</keyword>
<sequence length="323" mass="36381">MFNYFAVKFGLAYIIDLILGDPRWLYHPVIIIGKLISFLEKFLYKAKNKIFSGAILNILTLSTTFIVSLLLARTGYIVEIFFLYTTLATKNLADEGKKVYKILKSGDIERAKKELSYLVSRDTNTLSLDKIIMSVVETIAENTVDGFVSPAFFAFVGTFFSIEIFGKVVSLALPFAMTYKAINTLDSMVGYKNEKYIDFGKVSAKVDDVANYIPARLTGLIFVPLSSLLLGYNFKNSLKIFFRDRNKHSSPNSGQSESAYAGALGIQFGGKISYFGKDYEKQKIGDKLKEFDYEDIKKAVNILYVVSFLATLTFILIKIMEKK</sequence>
<reference evidence="10" key="1">
    <citation type="submission" date="2022-09" db="EMBL/GenBank/DDBJ databases">
        <authorList>
            <person name="Zoaiter M."/>
        </authorList>
    </citation>
    <scope>NUCLEOTIDE SEQUENCE</scope>
    <source>
        <strain evidence="10">DSM 19848</strain>
    </source>
</reference>
<keyword evidence="8 9" id="KW-0472">Membrane</keyword>
<comment type="pathway">
    <text evidence="2 9">Cofactor biosynthesis; adenosylcobalamin biosynthesis.</text>
</comment>
<evidence type="ECO:0000256" key="9">
    <source>
        <dbReference type="HAMAP-Rule" id="MF_00024"/>
    </source>
</evidence>
<accession>A0ABT4DEM8</accession>
<evidence type="ECO:0000256" key="5">
    <source>
        <dbReference type="ARBA" id="ARBA00022573"/>
    </source>
</evidence>
<feature type="transmembrane region" description="Helical" evidence="9">
    <location>
        <begin position="50"/>
        <end position="72"/>
    </location>
</feature>
<evidence type="ECO:0000256" key="7">
    <source>
        <dbReference type="ARBA" id="ARBA00022989"/>
    </source>
</evidence>
<organism evidence="10 11">
    <name type="scientific">Fusobacterium simiae</name>
    <dbReference type="NCBI Taxonomy" id="855"/>
    <lineage>
        <taxon>Bacteria</taxon>
        <taxon>Fusobacteriati</taxon>
        <taxon>Fusobacteriota</taxon>
        <taxon>Fusobacteriia</taxon>
        <taxon>Fusobacteriales</taxon>
        <taxon>Fusobacteriaceae</taxon>
        <taxon>Fusobacterium</taxon>
    </lineage>
</organism>
<evidence type="ECO:0000256" key="8">
    <source>
        <dbReference type="ARBA" id="ARBA00023136"/>
    </source>
</evidence>
<evidence type="ECO:0000313" key="10">
    <source>
        <dbReference type="EMBL" id="MCY7007059.1"/>
    </source>
</evidence>
<protein>
    <recommendedName>
        <fullName evidence="9">Cobalamin biosynthesis protein CobD</fullName>
    </recommendedName>
</protein>
<dbReference type="PANTHER" id="PTHR34308">
    <property type="entry name" value="COBALAMIN BIOSYNTHESIS PROTEIN CBIB"/>
    <property type="match status" value="1"/>
</dbReference>
<dbReference type="NCBIfam" id="TIGR00380">
    <property type="entry name" value="cobal_cbiB"/>
    <property type="match status" value="1"/>
</dbReference>
<dbReference type="Proteomes" id="UP001062738">
    <property type="component" value="Unassembled WGS sequence"/>
</dbReference>
<keyword evidence="7 9" id="KW-1133">Transmembrane helix</keyword>
<comment type="function">
    <text evidence="9">Converts cobyric acid to cobinamide by the addition of aminopropanol on the F carboxylic group.</text>
</comment>
<evidence type="ECO:0000256" key="2">
    <source>
        <dbReference type="ARBA" id="ARBA00004953"/>
    </source>
</evidence>
<feature type="transmembrane region" description="Helical" evidence="9">
    <location>
        <begin position="151"/>
        <end position="173"/>
    </location>
</feature>
<gene>
    <name evidence="10" type="primary">cbiB</name>
    <name evidence="9" type="synonym">cobD</name>
    <name evidence="10" type="ORF">OCK72_00170</name>
</gene>
<proteinExistence type="inferred from homology"/>
<comment type="caution">
    <text evidence="10">The sequence shown here is derived from an EMBL/GenBank/DDBJ whole genome shotgun (WGS) entry which is preliminary data.</text>
</comment>
<evidence type="ECO:0000256" key="1">
    <source>
        <dbReference type="ARBA" id="ARBA00004651"/>
    </source>
</evidence>
<name>A0ABT4DEM8_FUSSI</name>
<dbReference type="RefSeq" id="WP_265151131.1">
    <property type="nucleotide sequence ID" value="NZ_JAOXXL010000001.1"/>
</dbReference>
<comment type="caution">
    <text evidence="9">Lacks conserved residue(s) required for the propagation of feature annotation.</text>
</comment>
<dbReference type="EMBL" id="JAOXXL010000001">
    <property type="protein sequence ID" value="MCY7007059.1"/>
    <property type="molecule type" value="Genomic_DNA"/>
</dbReference>
<evidence type="ECO:0000256" key="4">
    <source>
        <dbReference type="ARBA" id="ARBA00022475"/>
    </source>
</evidence>
<comment type="similarity">
    <text evidence="3 9">Belongs to the CobD/CbiB family.</text>
</comment>
<evidence type="ECO:0000256" key="6">
    <source>
        <dbReference type="ARBA" id="ARBA00022692"/>
    </source>
</evidence>
<feature type="transmembrane region" description="Helical" evidence="9">
    <location>
        <begin position="299"/>
        <end position="317"/>
    </location>
</feature>
<dbReference type="PANTHER" id="PTHR34308:SF1">
    <property type="entry name" value="COBALAMIN BIOSYNTHESIS PROTEIN CBIB"/>
    <property type="match status" value="1"/>
</dbReference>
<comment type="subcellular location">
    <subcellularLocation>
        <location evidence="1 9">Cell membrane</location>
        <topology evidence="1 9">Multi-pass membrane protein</topology>
    </subcellularLocation>
</comment>